<name>A0ABW3A121_9ACTN</name>
<keyword evidence="3" id="KW-0804">Transcription</keyword>
<reference evidence="6" key="1">
    <citation type="journal article" date="2019" name="Int. J. Syst. Evol. Microbiol.">
        <title>The Global Catalogue of Microorganisms (GCM) 10K type strain sequencing project: providing services to taxonomists for standard genome sequencing and annotation.</title>
        <authorList>
            <consortium name="The Broad Institute Genomics Platform"/>
            <consortium name="The Broad Institute Genome Sequencing Center for Infectious Disease"/>
            <person name="Wu L."/>
            <person name="Ma J."/>
        </authorList>
    </citation>
    <scope>NUCLEOTIDE SEQUENCE [LARGE SCALE GENOMIC DNA]</scope>
    <source>
        <strain evidence="6">JCM 32148</strain>
    </source>
</reference>
<dbReference type="PROSITE" id="PS01117">
    <property type="entry name" value="HTH_MARR_1"/>
    <property type="match status" value="1"/>
</dbReference>
<dbReference type="InterPro" id="IPR023187">
    <property type="entry name" value="Tscrpt_reg_MarR-type_CS"/>
</dbReference>
<dbReference type="Proteomes" id="UP001597053">
    <property type="component" value="Unassembled WGS sequence"/>
</dbReference>
<keyword evidence="6" id="KW-1185">Reference proteome</keyword>
<evidence type="ECO:0000256" key="1">
    <source>
        <dbReference type="ARBA" id="ARBA00023015"/>
    </source>
</evidence>
<sequence length="156" mass="17209">MDAPERVADLGMLTGQLMRAIQEELFEKLAEQGHPTVRPRHGSVLAFLGPEGARATDISARSGQHKQVVGTIVDELVGLGYVTREPDPDDRRAKRVVPTELGLDEITKARATLTAIEHRHAKDLGVRSFAAFKATLQEITRNQLNWRRADPDEPAA</sequence>
<feature type="domain" description="HTH marR-type" evidence="4">
    <location>
        <begin position="30"/>
        <end position="124"/>
    </location>
</feature>
<keyword evidence="1" id="KW-0805">Transcription regulation</keyword>
<evidence type="ECO:0000313" key="6">
    <source>
        <dbReference type="Proteomes" id="UP001597053"/>
    </source>
</evidence>
<dbReference type="SMART" id="SM00347">
    <property type="entry name" value="HTH_MARR"/>
    <property type="match status" value="1"/>
</dbReference>
<dbReference type="SUPFAM" id="SSF46785">
    <property type="entry name" value="Winged helix' DNA-binding domain"/>
    <property type="match status" value="1"/>
</dbReference>
<dbReference type="PANTHER" id="PTHR33164">
    <property type="entry name" value="TRANSCRIPTIONAL REGULATOR, MARR FAMILY"/>
    <property type="match status" value="1"/>
</dbReference>
<dbReference type="EMBL" id="JBHTHM010000455">
    <property type="protein sequence ID" value="MFD0784557.1"/>
    <property type="molecule type" value="Genomic_DNA"/>
</dbReference>
<evidence type="ECO:0000313" key="5">
    <source>
        <dbReference type="EMBL" id="MFD0784557.1"/>
    </source>
</evidence>
<dbReference type="InterPro" id="IPR000835">
    <property type="entry name" value="HTH_MarR-typ"/>
</dbReference>
<dbReference type="InterPro" id="IPR036390">
    <property type="entry name" value="WH_DNA-bd_sf"/>
</dbReference>
<keyword evidence="2" id="KW-0238">DNA-binding</keyword>
<accession>A0ABW3A121</accession>
<gene>
    <name evidence="5" type="ORF">ACFQZ8_11610</name>
</gene>
<comment type="caution">
    <text evidence="5">The sequence shown here is derived from an EMBL/GenBank/DDBJ whole genome shotgun (WGS) entry which is preliminary data.</text>
</comment>
<dbReference type="Gene3D" id="1.10.10.10">
    <property type="entry name" value="Winged helix-like DNA-binding domain superfamily/Winged helix DNA-binding domain"/>
    <property type="match status" value="1"/>
</dbReference>
<evidence type="ECO:0000256" key="2">
    <source>
        <dbReference type="ARBA" id="ARBA00023125"/>
    </source>
</evidence>
<evidence type="ECO:0000256" key="3">
    <source>
        <dbReference type="ARBA" id="ARBA00023163"/>
    </source>
</evidence>
<proteinExistence type="predicted"/>
<protein>
    <submittedName>
        <fullName evidence="5">MarR family winged helix-turn-helix transcriptional regulator</fullName>
    </submittedName>
</protein>
<dbReference type="InterPro" id="IPR039422">
    <property type="entry name" value="MarR/SlyA-like"/>
</dbReference>
<dbReference type="Pfam" id="PF12802">
    <property type="entry name" value="MarR_2"/>
    <property type="match status" value="1"/>
</dbReference>
<dbReference type="PANTHER" id="PTHR33164:SF99">
    <property type="entry name" value="MARR FAMILY REGULATORY PROTEIN"/>
    <property type="match status" value="1"/>
</dbReference>
<dbReference type="InterPro" id="IPR036388">
    <property type="entry name" value="WH-like_DNA-bd_sf"/>
</dbReference>
<organism evidence="5 6">
    <name type="scientific">Micromonospora azadirachtae</name>
    <dbReference type="NCBI Taxonomy" id="1970735"/>
    <lineage>
        <taxon>Bacteria</taxon>
        <taxon>Bacillati</taxon>
        <taxon>Actinomycetota</taxon>
        <taxon>Actinomycetes</taxon>
        <taxon>Micromonosporales</taxon>
        <taxon>Micromonosporaceae</taxon>
        <taxon>Micromonospora</taxon>
    </lineage>
</organism>
<evidence type="ECO:0000259" key="4">
    <source>
        <dbReference type="SMART" id="SM00347"/>
    </source>
</evidence>